<dbReference type="PANTHER" id="PTHR43147:SF5">
    <property type="entry name" value="OXIDOREDUCTASE"/>
    <property type="match status" value="1"/>
</dbReference>
<dbReference type="STRING" id="1157962.A0A250WUV7"/>
<reference evidence="2 3" key="1">
    <citation type="submission" date="2017-08" db="EMBL/GenBank/DDBJ databases">
        <title>Acidophilic green algal genome provides insights into adaptation to an acidic environment.</title>
        <authorList>
            <person name="Hirooka S."/>
            <person name="Hirose Y."/>
            <person name="Kanesaki Y."/>
            <person name="Higuchi S."/>
            <person name="Fujiwara T."/>
            <person name="Onuma R."/>
            <person name="Era A."/>
            <person name="Ohbayashi R."/>
            <person name="Uzuka A."/>
            <person name="Nozaki H."/>
            <person name="Yoshikawa H."/>
            <person name="Miyagishima S.Y."/>
        </authorList>
    </citation>
    <scope>NUCLEOTIDE SEQUENCE [LARGE SCALE GENOMIC DNA]</scope>
    <source>
        <strain evidence="2 3">NIES-2499</strain>
    </source>
</reference>
<comment type="caution">
    <text evidence="2">The sequence shown here is derived from an EMBL/GenBank/DDBJ whole genome shotgun (WGS) entry which is preliminary data.</text>
</comment>
<gene>
    <name evidence="2" type="ORF">CEUSTIGMA_g1779.t1</name>
</gene>
<evidence type="ECO:0000313" key="3">
    <source>
        <dbReference type="Proteomes" id="UP000232323"/>
    </source>
</evidence>
<keyword evidence="3" id="KW-1185">Reference proteome</keyword>
<protein>
    <recommendedName>
        <fullName evidence="1">NADP-dependent oxidoreductase domain-containing protein</fullName>
    </recommendedName>
</protein>
<dbReference type="OrthoDB" id="48988at2759"/>
<dbReference type="SUPFAM" id="SSF51430">
    <property type="entry name" value="NAD(P)-linked oxidoreductase"/>
    <property type="match status" value="1"/>
</dbReference>
<dbReference type="Pfam" id="PF00248">
    <property type="entry name" value="Aldo_ket_red"/>
    <property type="match status" value="1"/>
</dbReference>
<feature type="domain" description="NADP-dependent oxidoreductase" evidence="1">
    <location>
        <begin position="63"/>
        <end position="364"/>
    </location>
</feature>
<evidence type="ECO:0000259" key="1">
    <source>
        <dbReference type="Pfam" id="PF00248"/>
    </source>
</evidence>
<dbReference type="Proteomes" id="UP000232323">
    <property type="component" value="Unassembled WGS sequence"/>
</dbReference>
<dbReference type="InterPro" id="IPR036812">
    <property type="entry name" value="NAD(P)_OxRdtase_dom_sf"/>
</dbReference>
<dbReference type="Gene3D" id="3.20.20.100">
    <property type="entry name" value="NADP-dependent oxidoreductase domain"/>
    <property type="match status" value="1"/>
</dbReference>
<accession>A0A250WUV7</accession>
<dbReference type="AlphaFoldDB" id="A0A250WUV7"/>
<evidence type="ECO:0000313" key="2">
    <source>
        <dbReference type="EMBL" id="GAX74330.1"/>
    </source>
</evidence>
<dbReference type="EMBL" id="BEGY01000007">
    <property type="protein sequence ID" value="GAX74330.1"/>
    <property type="molecule type" value="Genomic_DNA"/>
</dbReference>
<sequence>MDRRSLLLHATATASVTPHLNLIGAGVASSAYLAGASSAHAATTTALIPRAVIAGGDLSISRVIKGCWQLSGGHRGDSDTDHTSGSVAINDFQDFYRAGITSWDCADHYGPAEELIGRYLKDHPSEAQNVQVLTKLCVFSGAEMSTLNKGYISRAVDLSRSRLGVPSIDVMQFYWGDYNQPKYTDAMLYLAETQAEGRVKHLGVTNFDVPRMQRIVDKGVSLSTNQLSYSLLDTRPENGCSDFCQANGINMICYGVLAGGFLSEKYLGVPLNQVKIDTSSKGKYGRVIVERGGWSWFQGLLKVLDQVAKKHQSSISNVASKWVLDKPGVAGIILGARNADHVKDHVALFELALDMEDRGKIHEILSTGNRPRGDSYSWERGVGPF</sequence>
<dbReference type="InterPro" id="IPR023210">
    <property type="entry name" value="NADP_OxRdtase_dom"/>
</dbReference>
<name>A0A250WUV7_9CHLO</name>
<dbReference type="PANTHER" id="PTHR43147">
    <property type="entry name" value="PROTEIN TAS"/>
    <property type="match status" value="1"/>
</dbReference>
<dbReference type="CDD" id="cd19101">
    <property type="entry name" value="AKR_unchar"/>
    <property type="match status" value="1"/>
</dbReference>
<proteinExistence type="predicted"/>
<organism evidence="2 3">
    <name type="scientific">Chlamydomonas eustigma</name>
    <dbReference type="NCBI Taxonomy" id="1157962"/>
    <lineage>
        <taxon>Eukaryota</taxon>
        <taxon>Viridiplantae</taxon>
        <taxon>Chlorophyta</taxon>
        <taxon>core chlorophytes</taxon>
        <taxon>Chlorophyceae</taxon>
        <taxon>CS clade</taxon>
        <taxon>Chlamydomonadales</taxon>
        <taxon>Chlamydomonadaceae</taxon>
        <taxon>Chlamydomonas</taxon>
    </lineage>
</organism>